<dbReference type="AlphaFoldDB" id="A0A150G6Z0"/>
<evidence type="ECO:0000256" key="2">
    <source>
        <dbReference type="ARBA" id="ARBA00023157"/>
    </source>
</evidence>
<dbReference type="Gene3D" id="3.50.4.10">
    <property type="entry name" value="Hepatocyte Growth Factor"/>
    <property type="match status" value="2"/>
</dbReference>
<dbReference type="Pfam" id="PF14295">
    <property type="entry name" value="PAN_4"/>
    <property type="match status" value="4"/>
</dbReference>
<evidence type="ECO:0000256" key="1">
    <source>
        <dbReference type="ARBA" id="ARBA00022737"/>
    </source>
</evidence>
<keyword evidence="2" id="KW-1015">Disulfide bond</keyword>
<reference evidence="5" key="1">
    <citation type="journal article" date="2016" name="Nat. Commun.">
        <title>The Gonium pectorale genome demonstrates co-option of cell cycle regulation during the evolution of multicellularity.</title>
        <authorList>
            <person name="Hanschen E.R."/>
            <person name="Marriage T.N."/>
            <person name="Ferris P.J."/>
            <person name="Hamaji T."/>
            <person name="Toyoda A."/>
            <person name="Fujiyama A."/>
            <person name="Neme R."/>
            <person name="Noguchi H."/>
            <person name="Minakuchi Y."/>
            <person name="Suzuki M."/>
            <person name="Kawai-Toyooka H."/>
            <person name="Smith D.R."/>
            <person name="Sparks H."/>
            <person name="Anderson J."/>
            <person name="Bakaric R."/>
            <person name="Luria V."/>
            <person name="Karger A."/>
            <person name="Kirschner M.W."/>
            <person name="Durand P.M."/>
            <person name="Michod R.E."/>
            <person name="Nozaki H."/>
            <person name="Olson B.J."/>
        </authorList>
    </citation>
    <scope>NUCLEOTIDE SEQUENCE [LARGE SCALE GENOMIC DNA]</scope>
    <source>
        <strain evidence="5">NIES-2863</strain>
    </source>
</reference>
<dbReference type="EMBL" id="LSYV01000053">
    <property type="protein sequence ID" value="KXZ45636.1"/>
    <property type="molecule type" value="Genomic_DNA"/>
</dbReference>
<name>A0A150G6Z0_GONPE</name>
<dbReference type="PROSITE" id="PS50948">
    <property type="entry name" value="PAN"/>
    <property type="match status" value="3"/>
</dbReference>
<dbReference type="Proteomes" id="UP000075714">
    <property type="component" value="Unassembled WGS sequence"/>
</dbReference>
<dbReference type="SUPFAM" id="SSF57414">
    <property type="entry name" value="Hairpin loop containing domain-like"/>
    <property type="match status" value="1"/>
</dbReference>
<keyword evidence="5" id="KW-1185">Reference proteome</keyword>
<feature type="domain" description="Apple" evidence="3">
    <location>
        <begin position="957"/>
        <end position="1038"/>
    </location>
</feature>
<dbReference type="Pfam" id="PF00024">
    <property type="entry name" value="PAN_1"/>
    <property type="match status" value="1"/>
</dbReference>
<sequence>MGPVPRGYSSSPLMFEGSTLGSAVIACTNMRYVTDLYLSDDLGNSPFLIYMAIARCSDGTGGGAVANLEPGSATQVSVTCKAGFDAVKVYQSVPSVGFYPPMQVSFRCSSDGSWTTPVGTAAGTSNTTQVIVDCPIGALVSGFQVDYNASFVASFAIVCSPSDTVNRWWYEPLAVCPRPDGYDFLPGVLDDYLPVISTYSTLNSSGVSSAVSDCDSRQGSFDYWQTTVPGYGAGTSCRGTLVKAPPAPRQFYCVANISMTGPPALTLTVGSLADCYANCNNNSACQAFQYDVETSQCAIYSGTFVPGSNIPSGTTYAATCWVANAPWYCMPGGLTVKGQHNTSLGLSSDPLPRATPDECRAECDANKYCTHYMYTSLWESKFGCYLFKQPWYGQEYSNGALDQAGRVCLKTPNHRNLNGVAAVGSDTHRSLCFPGTHLGGRNAWLQYRDETYSTTSCAWRCSQHWGCSHWSLLLDGACYLYTGADLFTVSFGPVSDTLVSCLAAVTGSFVCLPRGASIRFDVLSNTVGLGGSSACATACRADWSCRGYYHTYDGDICTLYSAVLAEGAFGSNLPSGASADDEVCLRSLNYMQLFSDPPPNPPASPPPPSPNPPLAGIFPVAMAPVPIRYTPWLSSGSWTLQSCGASSYITSISMADGGGDYVTLIQAGACSDASTPTGYVAVKGPQPSVFGCADGFDAVKAEEAYNEPGAMPAAGAHPAVQVSFRCTKDDLFSSPAMGSGAGLDPTRTVTIVTCPADNTVITSLEIYSNSSAVGVIRIYCTPRDGRNPPSPLASCLASPGFYSLPGYFAPGVTLGRYTKSGLLTAFTACASDDDCTALTYNEVDRDPYLETQTSDQGALQLETPGDGGGECYGTFVRTPTGPRQYYCVVDLGLTGDSPQKAGTVNLIDCAYLCSSGSFGSCGAFTHTSSKNDCVVRATPFASNQSLSLSTLVPKVSCWAASDPWFCMPDGFELASYPAPYSTSYRRATPEQCRFDCDWDASCQHYSYNPETYECALRYVTFYGGQDSNQPTASGFRTCIKTPQHHTFSANGQPYGSLCFPGVSLGGSTPKYSAPSPNQPTSCASVCRTYGCGHWHLNTDGTCDVYEKGEALAPGGKGYGTTNTVALSCLAAVTGTYECLASGQGVAYDLLSTLEGVETRESCAESCNGDSACAGIIYDSKAATCVTFKNLFIGSKGANGNSGGPASDLFRLAKAFTAAFAAAFARPHLPNLAKSGTAIAGAARPPSTVTSPVAEPEAAVARATQPGPIIAFAA</sequence>
<dbReference type="InterPro" id="IPR000177">
    <property type="entry name" value="Apple"/>
</dbReference>
<dbReference type="SMART" id="SM00223">
    <property type="entry name" value="APPLE"/>
    <property type="match status" value="2"/>
</dbReference>
<dbReference type="PROSITE" id="PS51257">
    <property type="entry name" value="PROKAR_LIPOPROTEIN"/>
    <property type="match status" value="1"/>
</dbReference>
<feature type="domain" description="Apple" evidence="3">
    <location>
        <begin position="329"/>
        <end position="408"/>
    </location>
</feature>
<comment type="caution">
    <text evidence="4">The sequence shown here is derived from an EMBL/GenBank/DDBJ whole genome shotgun (WGS) entry which is preliminary data.</text>
</comment>
<dbReference type="GO" id="GO:0006508">
    <property type="term" value="P:proteolysis"/>
    <property type="evidence" value="ECO:0007669"/>
    <property type="project" value="InterPro"/>
</dbReference>
<evidence type="ECO:0000313" key="5">
    <source>
        <dbReference type="Proteomes" id="UP000075714"/>
    </source>
</evidence>
<evidence type="ECO:0000259" key="3">
    <source>
        <dbReference type="PROSITE" id="PS50948"/>
    </source>
</evidence>
<evidence type="ECO:0000313" key="4">
    <source>
        <dbReference type="EMBL" id="KXZ45636.1"/>
    </source>
</evidence>
<organism evidence="4 5">
    <name type="scientific">Gonium pectorale</name>
    <name type="common">Green alga</name>
    <dbReference type="NCBI Taxonomy" id="33097"/>
    <lineage>
        <taxon>Eukaryota</taxon>
        <taxon>Viridiplantae</taxon>
        <taxon>Chlorophyta</taxon>
        <taxon>core chlorophytes</taxon>
        <taxon>Chlorophyceae</taxon>
        <taxon>CS clade</taxon>
        <taxon>Chlamydomonadales</taxon>
        <taxon>Volvocaceae</taxon>
        <taxon>Gonium</taxon>
    </lineage>
</organism>
<feature type="domain" description="Apple" evidence="3">
    <location>
        <begin position="237"/>
        <end position="320"/>
    </location>
</feature>
<dbReference type="SMART" id="SM00473">
    <property type="entry name" value="PAN_AP"/>
    <property type="match status" value="2"/>
</dbReference>
<gene>
    <name evidence="4" type="ORF">GPECTOR_52g37</name>
</gene>
<proteinExistence type="predicted"/>
<protein>
    <recommendedName>
        <fullName evidence="3">Apple domain-containing protein</fullName>
    </recommendedName>
</protein>
<accession>A0A150G6Z0</accession>
<dbReference type="OrthoDB" id="536369at2759"/>
<dbReference type="InterPro" id="IPR003609">
    <property type="entry name" value="Pan_app"/>
</dbReference>
<dbReference type="GO" id="GO:0005576">
    <property type="term" value="C:extracellular region"/>
    <property type="evidence" value="ECO:0007669"/>
    <property type="project" value="InterPro"/>
</dbReference>
<keyword evidence="1" id="KW-0677">Repeat</keyword>